<name>A0ACB0YZF4_MELEN</name>
<evidence type="ECO:0000313" key="1">
    <source>
        <dbReference type="EMBL" id="CAK5070545.1"/>
    </source>
</evidence>
<comment type="caution">
    <text evidence="1">The sequence shown here is derived from an EMBL/GenBank/DDBJ whole genome shotgun (WGS) entry which is preliminary data.</text>
</comment>
<dbReference type="EMBL" id="CAVMJV010000021">
    <property type="protein sequence ID" value="CAK5070545.1"/>
    <property type="molecule type" value="Genomic_DNA"/>
</dbReference>
<sequence>MLQNTHQCNKMPRKTTTTTIPLGRPSVTFSDIVIMEDDQKCQNRTPLNEKTPLSIDFEEEEENNKNKRCLTYFWNIFKEKINGNDKIIKEDTGKIRINFFIWCAPIPLIVKEKFLY</sequence>
<gene>
    <name evidence="1" type="ORF">MENTE1834_LOCUS18671</name>
</gene>
<reference evidence="1" key="1">
    <citation type="submission" date="2023-11" db="EMBL/GenBank/DDBJ databases">
        <authorList>
            <person name="Poullet M."/>
        </authorList>
    </citation>
    <scope>NUCLEOTIDE SEQUENCE</scope>
    <source>
        <strain evidence="1">E1834</strain>
    </source>
</reference>
<evidence type="ECO:0000313" key="2">
    <source>
        <dbReference type="Proteomes" id="UP001497535"/>
    </source>
</evidence>
<accession>A0ACB0YZF4</accession>
<keyword evidence="2" id="KW-1185">Reference proteome</keyword>
<organism evidence="1 2">
    <name type="scientific">Meloidogyne enterolobii</name>
    <name type="common">Root-knot nematode worm</name>
    <name type="synonym">Meloidogyne mayaguensis</name>
    <dbReference type="NCBI Taxonomy" id="390850"/>
    <lineage>
        <taxon>Eukaryota</taxon>
        <taxon>Metazoa</taxon>
        <taxon>Ecdysozoa</taxon>
        <taxon>Nematoda</taxon>
        <taxon>Chromadorea</taxon>
        <taxon>Rhabditida</taxon>
        <taxon>Tylenchina</taxon>
        <taxon>Tylenchomorpha</taxon>
        <taxon>Tylenchoidea</taxon>
        <taxon>Meloidogynidae</taxon>
        <taxon>Meloidogyninae</taxon>
        <taxon>Meloidogyne</taxon>
    </lineage>
</organism>
<dbReference type="Proteomes" id="UP001497535">
    <property type="component" value="Unassembled WGS sequence"/>
</dbReference>
<proteinExistence type="predicted"/>
<protein>
    <submittedName>
        <fullName evidence="1">Uncharacterized protein</fullName>
    </submittedName>
</protein>